<dbReference type="Gene3D" id="2.60.20.10">
    <property type="entry name" value="Crystallins"/>
    <property type="match status" value="1"/>
</dbReference>
<dbReference type="Proteomes" id="UP001501752">
    <property type="component" value="Unassembled WGS sequence"/>
</dbReference>
<evidence type="ECO:0000313" key="2">
    <source>
        <dbReference type="EMBL" id="GAA4880160.1"/>
    </source>
</evidence>
<feature type="chain" id="PRO_5046302995" description="Peptidase inhibitor family I36" evidence="1">
    <location>
        <begin position="28"/>
        <end position="135"/>
    </location>
</feature>
<accession>A0ABP9ELD6</accession>
<reference evidence="3" key="1">
    <citation type="journal article" date="2019" name="Int. J. Syst. Evol. Microbiol.">
        <title>The Global Catalogue of Microorganisms (GCM) 10K type strain sequencing project: providing services to taxonomists for standard genome sequencing and annotation.</title>
        <authorList>
            <consortium name="The Broad Institute Genomics Platform"/>
            <consortium name="The Broad Institute Genome Sequencing Center for Infectious Disease"/>
            <person name="Wu L."/>
            <person name="Ma J."/>
        </authorList>
    </citation>
    <scope>NUCLEOTIDE SEQUENCE [LARGE SCALE GENOMIC DNA]</scope>
    <source>
        <strain evidence="3">JCM 13006</strain>
    </source>
</reference>
<comment type="caution">
    <text evidence="2">The sequence shown here is derived from an EMBL/GenBank/DDBJ whole genome shotgun (WGS) entry which is preliminary data.</text>
</comment>
<evidence type="ECO:0000313" key="3">
    <source>
        <dbReference type="Proteomes" id="UP001501752"/>
    </source>
</evidence>
<evidence type="ECO:0008006" key="4">
    <source>
        <dbReference type="Google" id="ProtNLM"/>
    </source>
</evidence>
<organism evidence="2 3">
    <name type="scientific">Kitasatospora terrestris</name>
    <dbReference type="NCBI Taxonomy" id="258051"/>
    <lineage>
        <taxon>Bacteria</taxon>
        <taxon>Bacillati</taxon>
        <taxon>Actinomycetota</taxon>
        <taxon>Actinomycetes</taxon>
        <taxon>Kitasatosporales</taxon>
        <taxon>Streptomycetaceae</taxon>
        <taxon>Kitasatospora</taxon>
    </lineage>
</organism>
<name>A0ABP9ELD6_9ACTN</name>
<feature type="signal peptide" evidence="1">
    <location>
        <begin position="1"/>
        <end position="27"/>
    </location>
</feature>
<sequence>MRAFKKAVVGVLGAAALTVGMAGTASAGSYNGVCESAGGGEACLYYTYDYAGWVYDTLYSKPSYTGTYYGTEMPINDSVGSVWNRDPDSSLKLFTGANYTGSVKVVPGGGKFNALNTIFNNAFSSHCFTSNAGCP</sequence>
<dbReference type="Pfam" id="PF03995">
    <property type="entry name" value="Inhibitor_I36"/>
    <property type="match status" value="1"/>
</dbReference>
<gene>
    <name evidence="2" type="ORF">GCM10023235_70570</name>
</gene>
<dbReference type="RefSeq" id="WP_345700978.1">
    <property type="nucleotide sequence ID" value="NZ_BAABIS010000001.1"/>
</dbReference>
<proteinExistence type="predicted"/>
<protein>
    <recommendedName>
        <fullName evidence="4">Peptidase inhibitor family I36</fullName>
    </recommendedName>
</protein>
<keyword evidence="1" id="KW-0732">Signal</keyword>
<dbReference type="EMBL" id="BAABIS010000001">
    <property type="protein sequence ID" value="GAA4880160.1"/>
    <property type="molecule type" value="Genomic_DNA"/>
</dbReference>
<keyword evidence="3" id="KW-1185">Reference proteome</keyword>
<evidence type="ECO:0000256" key="1">
    <source>
        <dbReference type="SAM" id="SignalP"/>
    </source>
</evidence>